<dbReference type="Pfam" id="PF06869">
    <property type="entry name" value="DUF1258"/>
    <property type="match status" value="1"/>
</dbReference>
<feature type="compositionally biased region" description="Acidic residues" evidence="2">
    <location>
        <begin position="786"/>
        <end position="808"/>
    </location>
</feature>
<proteinExistence type="predicted"/>
<feature type="region of interest" description="Disordered" evidence="2">
    <location>
        <begin position="839"/>
        <end position="871"/>
    </location>
</feature>
<dbReference type="Proteomes" id="UP000663854">
    <property type="component" value="Unassembled WGS sequence"/>
</dbReference>
<feature type="compositionally biased region" description="Polar residues" evidence="2">
    <location>
        <begin position="1086"/>
        <end position="1113"/>
    </location>
</feature>
<evidence type="ECO:0000256" key="1">
    <source>
        <dbReference type="SAM" id="Coils"/>
    </source>
</evidence>
<sequence>MNIDLENAICYDQEQRRKRYKKNNENARARTNLAQQTENSLHLPKCQLTEEFCHYSQLHDLQQQVQLIANEENDYNDNGLHDDYNAIVNKDNCIISSAEDHVINFEYNASNNDFYIDNVSNYSTCYEDDNESIIEEVCLHEYTDVSSKSYCTDLLHLLRDGDISKSHSTRLVTLIKSILPIPNHLPSTMDDLLSFMNVDNLFSRRSICLICKQYLKYKQKKCSTCKCFDEKTIADIYDVNLKDVLTTLVKRLSPIIEEYKQQINNDFDEQGTKDIPYRHLYKELLKKHSSENIISFILHLDGVSLTRSTRLKMWLFSASFVELPSTIRYHRYNMMLMSIWVAYAEPEPEPRIWLKSIISQIQSVKLQDIVINEKLNYKLKIYAITGDCPALKLILDFIGHGGYFCCWFCYIRGEHIAGKRQYKFELPMIMRDPAAYEEESYLAQDKQMNVYGHLGVSILTSILDIPLPDAVIIDYLHVTLLGHAKSLISNIFYSLKPIKRLEVDSRLTKQNFPHYFNRKMKAISNFGFVKATELKNMLFYGVLPIFHLYLSIEKLSHLALFVCFTRLLHGPSIVGLETGKLADELFQQFYRDHDEHYYGLQNLVLHLHTHFATMYQNHGALSNIGCFGQEDLIGSVGSNHHGTRYYGESIAYYYNIDFSLHNKSTRTTTVNEAFDPLNESLDQYDNFHTELCDCGQLYKCFSIYRRFVIKQQMFHSLIYKKRVSHDGPEKYRVVGRTSVQKMFNDKAVVSNIAGEVQIITSGTMDYCRKQLKQKVQELEGEGGNNEIDEEGDDDDDDVRSDDNDDNEINDNNNGDDTLHVNQSSTSRLKRLSYGFSTPALKRSYNNGNLSSRSNQRCNRDRSLQNDDRSRSKITVSRDRDVNKNVHHHYQEKITDNASRITCSTQDNNCCSDTNIESMFKDEMTSGMRSLKKEVSKLRKQVDYLTIPSLSKNDQLSSYRDENDKENYPDVVSWNGKNLLKVAGRDVGDYGRKLMGILFTEEELRSSILPSQAAYMYQKKILDEERFRILNNAIRIKYRLSEDGYRRYYTNTLRVKLSRFLYDQGSRKWKQKVVLHEQQQQSPQQPRATTVSSTPTTELSFTATQDIHNSYTHG</sequence>
<organism evidence="4 5">
    <name type="scientific">Rotaria sordida</name>
    <dbReference type="NCBI Taxonomy" id="392033"/>
    <lineage>
        <taxon>Eukaryota</taxon>
        <taxon>Metazoa</taxon>
        <taxon>Spiralia</taxon>
        <taxon>Gnathifera</taxon>
        <taxon>Rotifera</taxon>
        <taxon>Eurotatoria</taxon>
        <taxon>Bdelloidea</taxon>
        <taxon>Philodinida</taxon>
        <taxon>Philodinidae</taxon>
        <taxon>Rotaria</taxon>
    </lineage>
</organism>
<feature type="compositionally biased region" description="Basic and acidic residues" evidence="2">
    <location>
        <begin position="857"/>
        <end position="871"/>
    </location>
</feature>
<evidence type="ECO:0000313" key="4">
    <source>
        <dbReference type="EMBL" id="CAF1632384.1"/>
    </source>
</evidence>
<dbReference type="InterPro" id="IPR009667">
    <property type="entry name" value="DUF1258"/>
</dbReference>
<accession>A0A816DAK3</accession>
<dbReference type="EMBL" id="CAJNOL010007925">
    <property type="protein sequence ID" value="CAF1632384.1"/>
    <property type="molecule type" value="Genomic_DNA"/>
</dbReference>
<keyword evidence="5" id="KW-1185">Reference proteome</keyword>
<gene>
    <name evidence="4" type="ORF">JXQ802_LOCUS51985</name>
    <name evidence="3" type="ORF">PYM288_LOCUS35717</name>
</gene>
<dbReference type="PANTHER" id="PTHR46579:SF1">
    <property type="entry name" value="F5_8 TYPE C DOMAIN-CONTAINING PROTEIN"/>
    <property type="match status" value="1"/>
</dbReference>
<evidence type="ECO:0000256" key="2">
    <source>
        <dbReference type="SAM" id="MobiDB-lite"/>
    </source>
</evidence>
<keyword evidence="1" id="KW-0175">Coiled coil</keyword>
<feature type="coiled-coil region" evidence="1">
    <location>
        <begin position="10"/>
        <end position="78"/>
    </location>
</feature>
<feature type="region of interest" description="Disordered" evidence="2">
    <location>
        <begin position="1076"/>
        <end position="1113"/>
    </location>
</feature>
<feature type="region of interest" description="Disordered" evidence="2">
    <location>
        <begin position="777"/>
        <end position="825"/>
    </location>
</feature>
<dbReference type="Proteomes" id="UP000663870">
    <property type="component" value="Unassembled WGS sequence"/>
</dbReference>
<feature type="compositionally biased region" description="Polar residues" evidence="2">
    <location>
        <begin position="843"/>
        <end position="856"/>
    </location>
</feature>
<evidence type="ECO:0000313" key="5">
    <source>
        <dbReference type="Proteomes" id="UP000663870"/>
    </source>
</evidence>
<dbReference type="EMBL" id="CAJNOH010006359">
    <property type="protein sequence ID" value="CAF1430114.1"/>
    <property type="molecule type" value="Genomic_DNA"/>
</dbReference>
<protein>
    <submittedName>
        <fullName evidence="4">Uncharacterized protein</fullName>
    </submittedName>
</protein>
<comment type="caution">
    <text evidence="4">The sequence shown here is derived from an EMBL/GenBank/DDBJ whole genome shotgun (WGS) entry which is preliminary data.</text>
</comment>
<reference evidence="4" key="1">
    <citation type="submission" date="2021-02" db="EMBL/GenBank/DDBJ databases">
        <authorList>
            <person name="Nowell W R."/>
        </authorList>
    </citation>
    <scope>NUCLEOTIDE SEQUENCE</scope>
</reference>
<name>A0A816DAK3_9BILA</name>
<evidence type="ECO:0000313" key="3">
    <source>
        <dbReference type="EMBL" id="CAF1430114.1"/>
    </source>
</evidence>
<dbReference type="PANTHER" id="PTHR46579">
    <property type="entry name" value="F5/8 TYPE C DOMAIN-CONTAINING PROTEIN-RELATED"/>
    <property type="match status" value="1"/>
</dbReference>
<dbReference type="AlphaFoldDB" id="A0A816DAK3"/>